<keyword evidence="3" id="KW-0472">Membrane</keyword>
<dbReference type="EMBL" id="CCBB010000001">
    <property type="protein sequence ID" value="CDO05679.1"/>
    <property type="molecule type" value="Genomic_DNA"/>
</dbReference>
<dbReference type="AlphaFoldDB" id="W9AIY6"/>
<evidence type="ECO:0000256" key="3">
    <source>
        <dbReference type="ARBA" id="ARBA00023136"/>
    </source>
</evidence>
<sequence length="186" mass="19420">MGAMLPAGFAVCTAPQFSPGTVRKLAPMRLSRTLPLLASVTLVAASCGWSPPNAGPSTSTGCKTEDTPSADTVATAVQGLGSGWRQTASGHTGDCRLHWVVVGTGDTALDAPVQVLFFDRNSPLGPPTPRPRPYTTVVPLGDKIATVQYQWRQGADKPCCPTGIAQVRFQIGDDGKLKALDPIPNP</sequence>
<evidence type="ECO:0000256" key="4">
    <source>
        <dbReference type="ARBA" id="ARBA00023139"/>
    </source>
</evidence>
<evidence type="ECO:0000313" key="7">
    <source>
        <dbReference type="Proteomes" id="UP000028870"/>
    </source>
</evidence>
<dbReference type="Pfam" id="PF14041">
    <property type="entry name" value="Lipoprotein_21"/>
    <property type="match status" value="1"/>
</dbReference>
<comment type="caution">
    <text evidence="6">The sequence shown here is derived from an EMBL/GenBank/DDBJ whole genome shotgun (WGS) entry which is preliminary data.</text>
</comment>
<organism evidence="6 7">
    <name type="scientific">Mycolicibacterium cosmeticum</name>
    <dbReference type="NCBI Taxonomy" id="258533"/>
    <lineage>
        <taxon>Bacteria</taxon>
        <taxon>Bacillati</taxon>
        <taxon>Actinomycetota</taxon>
        <taxon>Actinomycetes</taxon>
        <taxon>Mycobacteriales</taxon>
        <taxon>Mycobacteriaceae</taxon>
        <taxon>Mycolicibacterium</taxon>
    </lineage>
</organism>
<keyword evidence="5" id="KW-0449">Lipoprotein</keyword>
<dbReference type="Proteomes" id="UP000028870">
    <property type="component" value="Unassembled WGS sequence"/>
</dbReference>
<keyword evidence="1" id="KW-1003">Cell membrane</keyword>
<name>W9AIY6_MYCCO</name>
<evidence type="ECO:0000256" key="2">
    <source>
        <dbReference type="ARBA" id="ARBA00022729"/>
    </source>
</evidence>
<evidence type="ECO:0000256" key="1">
    <source>
        <dbReference type="ARBA" id="ARBA00022475"/>
    </source>
</evidence>
<evidence type="ECO:0000313" key="6">
    <source>
        <dbReference type="EMBL" id="CDO05679.1"/>
    </source>
</evidence>
<proteinExistence type="predicted"/>
<protein>
    <submittedName>
        <fullName evidence="6">Protein LppP</fullName>
    </submittedName>
</protein>
<dbReference type="InterPro" id="IPR025971">
    <property type="entry name" value="LppP/LprE"/>
</dbReference>
<reference evidence="6" key="2">
    <citation type="submission" date="2014-03" db="EMBL/GenBank/DDBJ databases">
        <authorList>
            <person name="Urmite Genomes"/>
        </authorList>
    </citation>
    <scope>NUCLEOTIDE SEQUENCE</scope>
    <source>
        <strain evidence="6">DSM 44829</strain>
    </source>
</reference>
<dbReference type="eggNOG" id="ENOG5030R77">
    <property type="taxonomic scope" value="Bacteria"/>
</dbReference>
<keyword evidence="2" id="KW-0732">Signal</keyword>
<accession>W9AIY6</accession>
<gene>
    <name evidence="6" type="ORF">BN977_00454</name>
</gene>
<keyword evidence="7" id="KW-1185">Reference proteome</keyword>
<reference evidence="6" key="1">
    <citation type="submission" date="2014-03" db="EMBL/GenBank/DDBJ databases">
        <title>Draft Genome Sequence of Mycobacterium cosmeticum DSM 44829.</title>
        <authorList>
            <person name="Croce O."/>
            <person name="Robert C."/>
            <person name="Raoult D."/>
            <person name="Drancourt M."/>
        </authorList>
    </citation>
    <scope>NUCLEOTIDE SEQUENCE [LARGE SCALE GENOMIC DNA]</scope>
    <source>
        <strain evidence="6">DSM 44829</strain>
    </source>
</reference>
<evidence type="ECO:0000256" key="5">
    <source>
        <dbReference type="ARBA" id="ARBA00023288"/>
    </source>
</evidence>
<keyword evidence="4" id="KW-0564">Palmitate</keyword>